<evidence type="ECO:0000256" key="1">
    <source>
        <dbReference type="SAM" id="Coils"/>
    </source>
</evidence>
<dbReference type="GeneID" id="17357340"/>
<feature type="region of interest" description="Disordered" evidence="2">
    <location>
        <begin position="92"/>
        <end position="120"/>
    </location>
</feature>
<evidence type="ECO:0000313" key="4">
    <source>
        <dbReference type="Proteomes" id="UP000008141"/>
    </source>
</evidence>
<organism evidence="4">
    <name type="scientific">Chlorella variabilis</name>
    <name type="common">Green alga</name>
    <dbReference type="NCBI Taxonomy" id="554065"/>
    <lineage>
        <taxon>Eukaryota</taxon>
        <taxon>Viridiplantae</taxon>
        <taxon>Chlorophyta</taxon>
        <taxon>core chlorophytes</taxon>
        <taxon>Trebouxiophyceae</taxon>
        <taxon>Chlorellales</taxon>
        <taxon>Chlorellaceae</taxon>
        <taxon>Chlorella clade</taxon>
        <taxon>Chlorella</taxon>
    </lineage>
</organism>
<protein>
    <submittedName>
        <fullName evidence="3">Uncharacterized protein</fullName>
    </submittedName>
</protein>
<dbReference type="KEGG" id="cvr:CHLNCDRAFT_141998"/>
<dbReference type="Proteomes" id="UP000008141">
    <property type="component" value="Unassembled WGS sequence"/>
</dbReference>
<sequence>MEAVELELLCWGDGVAVAIHLMLAGTPVKSFGSPLSRYGASSAASDDSSAGLPDCASSGAVREAAAALDAPQQGCFGGDGSDGAATPVAAKQQGVAEISPPASEAAATQEEAVAIPSSSGDIPGAAMEAVMSMLQQLLAGQGQESAQQDQAPAPAAPPPDTPGEPPSPRAAGVAVGVPGSGGGGAALPGGVEKLLCLELEVVQLQQSLQIAQLEFEARTVQLHSLKQRADDAEQRAQAAEERAAGLAQQAHALEQQAGDLQCQLGEAAARQQQLSARLAAAASKQQAAEEAAAGLRQQLAAAQQASEQAHAELRRAAAAQGEWQERAAAARHEGQQLKVHVAAACGALKALGIPVHKVFSRAALALAGHAVGGGIQSPPESPAEVSSALSPSASAQPLGRPPQVPRLQLSTISLEQLQQHVAAAQQQEQQQEEAAEQQQPEQQQTRSADLFAHVVAAADGAAAPGFPPPASPAETSASSPVPAPASCRRPPGLPPLATGGAGGAAAADLAPPLLTARRAVSPAQQELLAAAQQWQLTARSARSAAPAEEEALIPAYRPHQLSATGPPMSARHVPATACTARGGRHATPRLRPAGATSAAATPGGKAPRRTYGQDPCFLEIKEAYHAVVAGQAGQQASRWARSAFSSSSAVESEPGKVEPMVQGLLQLFRREGLRVPLRKCGPCQYQLGSAKLSVRLVSGRLRARAGAGQTMDVLEWLAKQPVQP</sequence>
<feature type="compositionally biased region" description="Low complexity" evidence="2">
    <location>
        <begin position="143"/>
        <end position="153"/>
    </location>
</feature>
<feature type="compositionally biased region" description="Low complexity" evidence="2">
    <location>
        <begin position="592"/>
        <end position="605"/>
    </location>
</feature>
<feature type="region of interest" description="Disordered" evidence="2">
    <location>
        <begin position="374"/>
        <end position="404"/>
    </location>
</feature>
<keyword evidence="4" id="KW-1185">Reference proteome</keyword>
<feature type="compositionally biased region" description="Low complexity" evidence="2">
    <location>
        <begin position="96"/>
        <end position="107"/>
    </location>
</feature>
<name>E1Z7I1_CHLVA</name>
<feature type="region of interest" description="Disordered" evidence="2">
    <location>
        <begin position="461"/>
        <end position="505"/>
    </location>
</feature>
<reference evidence="3 4" key="1">
    <citation type="journal article" date="2010" name="Plant Cell">
        <title>The Chlorella variabilis NC64A genome reveals adaptation to photosymbiosis, coevolution with viruses, and cryptic sex.</title>
        <authorList>
            <person name="Blanc G."/>
            <person name="Duncan G."/>
            <person name="Agarkova I."/>
            <person name="Borodovsky M."/>
            <person name="Gurnon J."/>
            <person name="Kuo A."/>
            <person name="Lindquist E."/>
            <person name="Lucas S."/>
            <person name="Pangilinan J."/>
            <person name="Polle J."/>
            <person name="Salamov A."/>
            <person name="Terry A."/>
            <person name="Yamada T."/>
            <person name="Dunigan D.D."/>
            <person name="Grigoriev I.V."/>
            <person name="Claverie J.M."/>
            <person name="Van Etten J.L."/>
        </authorList>
    </citation>
    <scope>NUCLEOTIDE SEQUENCE [LARGE SCALE GENOMIC DNA]</scope>
    <source>
        <strain evidence="3 4">NC64A</strain>
    </source>
</reference>
<feature type="compositionally biased region" description="Low complexity" evidence="2">
    <location>
        <begin position="472"/>
        <end position="505"/>
    </location>
</feature>
<evidence type="ECO:0000256" key="2">
    <source>
        <dbReference type="SAM" id="MobiDB-lite"/>
    </source>
</evidence>
<keyword evidence="1" id="KW-0175">Coiled coil</keyword>
<accession>E1Z7I1</accession>
<feature type="coiled-coil region" evidence="1">
    <location>
        <begin position="194"/>
        <end position="319"/>
    </location>
</feature>
<proteinExistence type="predicted"/>
<feature type="compositionally biased region" description="Pro residues" evidence="2">
    <location>
        <begin position="154"/>
        <end position="168"/>
    </location>
</feature>
<dbReference type="AlphaFoldDB" id="E1Z7I1"/>
<dbReference type="EMBL" id="GL433838">
    <property type="protein sequence ID" value="EFN58173.1"/>
    <property type="molecule type" value="Genomic_DNA"/>
</dbReference>
<dbReference type="InParanoid" id="E1Z7I1"/>
<gene>
    <name evidence="3" type="ORF">CHLNCDRAFT_141998</name>
</gene>
<feature type="region of interest" description="Disordered" evidence="2">
    <location>
        <begin position="582"/>
        <end position="608"/>
    </location>
</feature>
<dbReference type="OrthoDB" id="552055at2759"/>
<evidence type="ECO:0000313" key="3">
    <source>
        <dbReference type="EMBL" id="EFN58173.1"/>
    </source>
</evidence>
<dbReference type="RefSeq" id="XP_005850275.1">
    <property type="nucleotide sequence ID" value="XM_005850213.1"/>
</dbReference>
<feature type="region of interest" description="Disordered" evidence="2">
    <location>
        <begin position="139"/>
        <end position="177"/>
    </location>
</feature>
<dbReference type="SUPFAM" id="SSF57997">
    <property type="entry name" value="Tropomyosin"/>
    <property type="match status" value="1"/>
</dbReference>
<feature type="compositionally biased region" description="Low complexity" evidence="2">
    <location>
        <begin position="376"/>
        <end position="398"/>
    </location>
</feature>
<feature type="region of interest" description="Disordered" evidence="2">
    <location>
        <begin position="423"/>
        <end position="446"/>
    </location>
</feature>